<comment type="caution">
    <text evidence="2">The sequence shown here is derived from an EMBL/GenBank/DDBJ whole genome shotgun (WGS) entry which is preliminary data.</text>
</comment>
<evidence type="ECO:0000313" key="2">
    <source>
        <dbReference type="EMBL" id="NML76032.1"/>
    </source>
</evidence>
<feature type="chain" id="PRO_5030937669" evidence="1">
    <location>
        <begin position="20"/>
        <end position="170"/>
    </location>
</feature>
<dbReference type="EMBL" id="JABBGK010000004">
    <property type="protein sequence ID" value="NML76032.1"/>
    <property type="molecule type" value="Genomic_DNA"/>
</dbReference>
<dbReference type="Proteomes" id="UP000541470">
    <property type="component" value="Unassembled WGS sequence"/>
</dbReference>
<reference evidence="2 3" key="1">
    <citation type="submission" date="2020-04" db="EMBL/GenBank/DDBJ databases">
        <title>Rhizobium sp. S-51 isolated from soil.</title>
        <authorList>
            <person name="Dahal R.H."/>
        </authorList>
    </citation>
    <scope>NUCLEOTIDE SEQUENCE [LARGE SCALE GENOMIC DNA]</scope>
    <source>
        <strain evidence="2 3">S-51</strain>
    </source>
</reference>
<dbReference type="RefSeq" id="WP_169594229.1">
    <property type="nucleotide sequence ID" value="NZ_JABBGK010000004.1"/>
</dbReference>
<name>A0A7Y0FX01_9HYPH</name>
<protein>
    <submittedName>
        <fullName evidence="2">DUF3280 domain-containing protein</fullName>
    </submittedName>
</protein>
<accession>A0A7Y0FX01</accession>
<organism evidence="2 3">
    <name type="scientific">Rhizobium terricola</name>
    <dbReference type="NCBI Taxonomy" id="2728849"/>
    <lineage>
        <taxon>Bacteria</taxon>
        <taxon>Pseudomonadati</taxon>
        <taxon>Pseudomonadota</taxon>
        <taxon>Alphaproteobacteria</taxon>
        <taxon>Hyphomicrobiales</taxon>
        <taxon>Rhizobiaceae</taxon>
        <taxon>Rhizobium/Agrobacterium group</taxon>
        <taxon>Rhizobium</taxon>
    </lineage>
</organism>
<evidence type="ECO:0000256" key="1">
    <source>
        <dbReference type="SAM" id="SignalP"/>
    </source>
</evidence>
<keyword evidence="1" id="KW-0732">Signal</keyword>
<sequence>MQRILMTLCLLLIPAFAMAALDKPLMPGARIAFFGMTFIDTSTEGAYDGVRADQTARTQLLEEEVRKRFAEKGFRIIENDPVADELRTVTNPAHCYGCERRMAAELGADYVLVGEVQKVSNLILSMNLVLRDVESGEMLRGLAVDIRSNTDQSWLRGLNYILKNHMFKKM</sequence>
<feature type="signal peptide" evidence="1">
    <location>
        <begin position="1"/>
        <end position="19"/>
    </location>
</feature>
<dbReference type="AlphaFoldDB" id="A0A7Y0FX01"/>
<dbReference type="InterPro" id="IPR021698">
    <property type="entry name" value="DUF3280"/>
</dbReference>
<gene>
    <name evidence="2" type="ORF">HHL25_18015</name>
</gene>
<keyword evidence="3" id="KW-1185">Reference proteome</keyword>
<proteinExistence type="predicted"/>
<evidence type="ECO:0000313" key="3">
    <source>
        <dbReference type="Proteomes" id="UP000541470"/>
    </source>
</evidence>
<dbReference type="Pfam" id="PF11684">
    <property type="entry name" value="DUF3280"/>
    <property type="match status" value="1"/>
</dbReference>